<accession>A0A0D2NEJ0</accession>
<dbReference type="OrthoDB" id="3071029at2759"/>
<evidence type="ECO:0000313" key="3">
    <source>
        <dbReference type="Proteomes" id="UP000054270"/>
    </source>
</evidence>
<feature type="compositionally biased region" description="Polar residues" evidence="1">
    <location>
        <begin position="280"/>
        <end position="296"/>
    </location>
</feature>
<evidence type="ECO:0000256" key="1">
    <source>
        <dbReference type="SAM" id="MobiDB-lite"/>
    </source>
</evidence>
<feature type="compositionally biased region" description="Polar residues" evidence="1">
    <location>
        <begin position="453"/>
        <end position="472"/>
    </location>
</feature>
<feature type="region of interest" description="Disordered" evidence="1">
    <location>
        <begin position="134"/>
        <end position="203"/>
    </location>
</feature>
<protein>
    <submittedName>
        <fullName evidence="2">Uncharacterized protein</fullName>
    </submittedName>
</protein>
<feature type="region of interest" description="Disordered" evidence="1">
    <location>
        <begin position="229"/>
        <end position="306"/>
    </location>
</feature>
<feature type="region of interest" description="Disordered" evidence="1">
    <location>
        <begin position="1"/>
        <end position="120"/>
    </location>
</feature>
<evidence type="ECO:0000313" key="2">
    <source>
        <dbReference type="EMBL" id="KJA17479.1"/>
    </source>
</evidence>
<sequence>MVDELFTPPPTKKRKQSQAELSPTPRSRCPTKKAKTKQTGAVPGKVKAFKPKNATAGPSRISAPVNTQNNAAQARPLFLDSDSESEFGSDRDPPLGILRKPKAKKVTGQKTSNNRIIPKRKTVKEKVVHIGAIELTDDDDEPPQRAKNIDTSIIDLCSSDDGPDKQKSVQKGTSKKPDISDDGSLIVLSSEDEGKSASKVATSQNTIKRNTIFSFKKKFAPETISALSESHSLGSQKCPKSSVPSTSPILDHAADPSTGLEESLPLPPDTNALAHLESDTIPSIDSSKTARPQSTRRLIRRRQKSETPTCLSVEEVQLTFTKAAEKWNQKPLSLRSRPFFSNLGSPKYERDPREIDFSGNVDPVDLLTPLFFERATLDVTSKLRVARKRAQKIKQALPPNSLAVHDVCTASKIRQEVINSRRFMDILRTKKDPSMNLVIENMSSVPLSPVDDCQTTTCDDPSSVQPPFSSPHTPMLDDHTVDGAHNSATESSTVLAPLNTTPPSPPSLCFKSPIAQALLEVEVSKLTLPSLLETYHNDDSDSDISLSGLEFAYPPE</sequence>
<name>A0A0D2NEJ0_HYPSF</name>
<dbReference type="AlphaFoldDB" id="A0A0D2NEJ0"/>
<proteinExistence type="predicted"/>
<reference evidence="3" key="1">
    <citation type="submission" date="2014-04" db="EMBL/GenBank/DDBJ databases">
        <title>Evolutionary Origins and Diversification of the Mycorrhizal Mutualists.</title>
        <authorList>
            <consortium name="DOE Joint Genome Institute"/>
            <consortium name="Mycorrhizal Genomics Consortium"/>
            <person name="Kohler A."/>
            <person name="Kuo A."/>
            <person name="Nagy L.G."/>
            <person name="Floudas D."/>
            <person name="Copeland A."/>
            <person name="Barry K.W."/>
            <person name="Cichocki N."/>
            <person name="Veneault-Fourrey C."/>
            <person name="LaButti K."/>
            <person name="Lindquist E.A."/>
            <person name="Lipzen A."/>
            <person name="Lundell T."/>
            <person name="Morin E."/>
            <person name="Murat C."/>
            <person name="Riley R."/>
            <person name="Ohm R."/>
            <person name="Sun H."/>
            <person name="Tunlid A."/>
            <person name="Henrissat B."/>
            <person name="Grigoriev I.V."/>
            <person name="Hibbett D.S."/>
            <person name="Martin F."/>
        </authorList>
    </citation>
    <scope>NUCLEOTIDE SEQUENCE [LARGE SCALE GENOMIC DNA]</scope>
    <source>
        <strain evidence="3">FD-334 SS-4</strain>
    </source>
</reference>
<dbReference type="EMBL" id="KN817603">
    <property type="protein sequence ID" value="KJA17479.1"/>
    <property type="molecule type" value="Genomic_DNA"/>
</dbReference>
<feature type="region of interest" description="Disordered" evidence="1">
    <location>
        <begin position="450"/>
        <end position="485"/>
    </location>
</feature>
<feature type="compositionally biased region" description="Polar residues" evidence="1">
    <location>
        <begin position="229"/>
        <end position="248"/>
    </location>
</feature>
<keyword evidence="3" id="KW-1185">Reference proteome</keyword>
<gene>
    <name evidence="2" type="ORF">HYPSUDRAFT_206194</name>
</gene>
<organism evidence="2 3">
    <name type="scientific">Hypholoma sublateritium (strain FD-334 SS-4)</name>
    <dbReference type="NCBI Taxonomy" id="945553"/>
    <lineage>
        <taxon>Eukaryota</taxon>
        <taxon>Fungi</taxon>
        <taxon>Dikarya</taxon>
        <taxon>Basidiomycota</taxon>
        <taxon>Agaricomycotina</taxon>
        <taxon>Agaricomycetes</taxon>
        <taxon>Agaricomycetidae</taxon>
        <taxon>Agaricales</taxon>
        <taxon>Agaricineae</taxon>
        <taxon>Strophariaceae</taxon>
        <taxon>Hypholoma</taxon>
    </lineage>
</organism>
<dbReference type="Proteomes" id="UP000054270">
    <property type="component" value="Unassembled WGS sequence"/>
</dbReference>